<feature type="transmembrane region" description="Helical" evidence="8">
    <location>
        <begin position="224"/>
        <end position="242"/>
    </location>
</feature>
<protein>
    <recommendedName>
        <fullName evidence="9">Type II secretion system protein GspF domain-containing protein</fullName>
    </recommendedName>
</protein>
<evidence type="ECO:0000256" key="5">
    <source>
        <dbReference type="ARBA" id="ARBA00022692"/>
    </source>
</evidence>
<dbReference type="Gene3D" id="1.20.81.30">
    <property type="entry name" value="Type II secretion system (T2SS), domain F"/>
    <property type="match status" value="2"/>
</dbReference>
<dbReference type="PRINTS" id="PR00812">
    <property type="entry name" value="BCTERIALGSPF"/>
</dbReference>
<dbReference type="PANTHER" id="PTHR30012">
    <property type="entry name" value="GENERAL SECRETION PATHWAY PROTEIN"/>
    <property type="match status" value="1"/>
</dbReference>
<evidence type="ECO:0000256" key="6">
    <source>
        <dbReference type="ARBA" id="ARBA00022989"/>
    </source>
</evidence>
<keyword evidence="7 8" id="KW-0472">Membrane</keyword>
<sequence length="403" mass="45076">MSVFNYRAQSKRNGKIVTGNIEAISESAAQMALEQNELTVISITRKREGAFYEKSINVFERVPYREVVIFLRQLAVMIEGGVPIVRALKLIADQERREYLAMIVQDVAEEVNSGVRLSKAMQKWPKVFDEFFVQMVKSGETTGKLDEVLTYLADQKEKDYSVVSRIKGAMIYPAFILVGLVAVGALMMVYVIPKLTEVLESSGQALPWSTRTLIAVSNFASNNWWWIIIVLVIGGLLVRWYYGTKPGKAQMDFWVTIIPIFGKIFQKIYLTRFAYSLSTLLKSGVPVTQALTITGDVVGNAFYKNIIEETRVAVSGGKSIATVFESNHHLPQVVSQMMRVGEETGRLDKILTKLGNFYEREVETLTQALINLIEPIIILLLGVAVAVFISAILLPIYNLSATV</sequence>
<dbReference type="STRING" id="1798542.A3F54_00660"/>
<evidence type="ECO:0000313" key="10">
    <source>
        <dbReference type="EMBL" id="OGY84435.1"/>
    </source>
</evidence>
<dbReference type="GO" id="GO:0005886">
    <property type="term" value="C:plasma membrane"/>
    <property type="evidence" value="ECO:0007669"/>
    <property type="project" value="UniProtKB-SubCell"/>
</dbReference>
<evidence type="ECO:0000256" key="8">
    <source>
        <dbReference type="SAM" id="Phobius"/>
    </source>
</evidence>
<dbReference type="Proteomes" id="UP000176952">
    <property type="component" value="Unassembled WGS sequence"/>
</dbReference>
<proteinExistence type="inferred from homology"/>
<comment type="subcellular location">
    <subcellularLocation>
        <location evidence="1">Cell inner membrane</location>
        <topology evidence="1">Multi-pass membrane protein</topology>
    </subcellularLocation>
</comment>
<evidence type="ECO:0000256" key="7">
    <source>
        <dbReference type="ARBA" id="ARBA00023136"/>
    </source>
</evidence>
<keyword evidence="6 8" id="KW-1133">Transmembrane helix</keyword>
<feature type="domain" description="Type II secretion system protein GspF" evidence="9">
    <location>
        <begin position="70"/>
        <end position="193"/>
    </location>
</feature>
<dbReference type="Pfam" id="PF00482">
    <property type="entry name" value="T2SSF"/>
    <property type="match status" value="2"/>
</dbReference>
<dbReference type="InterPro" id="IPR003004">
    <property type="entry name" value="GspF/PilC"/>
</dbReference>
<evidence type="ECO:0000256" key="4">
    <source>
        <dbReference type="ARBA" id="ARBA00022519"/>
    </source>
</evidence>
<evidence type="ECO:0000259" key="9">
    <source>
        <dbReference type="Pfam" id="PF00482"/>
    </source>
</evidence>
<comment type="caution">
    <text evidence="10">The sequence shown here is derived from an EMBL/GenBank/DDBJ whole genome shotgun (WGS) entry which is preliminary data.</text>
</comment>
<dbReference type="InterPro" id="IPR042094">
    <property type="entry name" value="T2SS_GspF_sf"/>
</dbReference>
<feature type="transmembrane region" description="Helical" evidence="8">
    <location>
        <begin position="170"/>
        <end position="192"/>
    </location>
</feature>
<feature type="transmembrane region" description="Helical" evidence="8">
    <location>
        <begin position="376"/>
        <end position="397"/>
    </location>
</feature>
<evidence type="ECO:0000256" key="1">
    <source>
        <dbReference type="ARBA" id="ARBA00004429"/>
    </source>
</evidence>
<name>A0A1G2B627_9BACT</name>
<gene>
    <name evidence="10" type="ORF">A3F54_00660</name>
</gene>
<keyword evidence="4" id="KW-0997">Cell inner membrane</keyword>
<organism evidence="10 11">
    <name type="scientific">Candidatus Kerfeldbacteria bacterium RIFCSPHIGHO2_12_FULL_48_17</name>
    <dbReference type="NCBI Taxonomy" id="1798542"/>
    <lineage>
        <taxon>Bacteria</taxon>
        <taxon>Candidatus Kerfeldiibacteriota</taxon>
    </lineage>
</organism>
<evidence type="ECO:0000313" key="11">
    <source>
        <dbReference type="Proteomes" id="UP000176952"/>
    </source>
</evidence>
<dbReference type="FunFam" id="1.20.81.30:FF:000001">
    <property type="entry name" value="Type II secretion system protein F"/>
    <property type="match status" value="2"/>
</dbReference>
<evidence type="ECO:0000256" key="2">
    <source>
        <dbReference type="ARBA" id="ARBA00005745"/>
    </source>
</evidence>
<comment type="similarity">
    <text evidence="2">Belongs to the GSP F family.</text>
</comment>
<dbReference type="InterPro" id="IPR018076">
    <property type="entry name" value="T2SS_GspF_dom"/>
</dbReference>
<reference evidence="10 11" key="1">
    <citation type="journal article" date="2016" name="Nat. Commun.">
        <title>Thousands of microbial genomes shed light on interconnected biogeochemical processes in an aquifer system.</title>
        <authorList>
            <person name="Anantharaman K."/>
            <person name="Brown C.T."/>
            <person name="Hug L.A."/>
            <person name="Sharon I."/>
            <person name="Castelle C.J."/>
            <person name="Probst A.J."/>
            <person name="Thomas B.C."/>
            <person name="Singh A."/>
            <person name="Wilkins M.J."/>
            <person name="Karaoz U."/>
            <person name="Brodie E.L."/>
            <person name="Williams K.H."/>
            <person name="Hubbard S.S."/>
            <person name="Banfield J.F."/>
        </authorList>
    </citation>
    <scope>NUCLEOTIDE SEQUENCE [LARGE SCALE GENOMIC DNA]</scope>
</reference>
<dbReference type="PANTHER" id="PTHR30012:SF0">
    <property type="entry name" value="TYPE II SECRETION SYSTEM PROTEIN F-RELATED"/>
    <property type="match status" value="1"/>
</dbReference>
<dbReference type="AlphaFoldDB" id="A0A1G2B627"/>
<accession>A0A1G2B627</accession>
<evidence type="ECO:0000256" key="3">
    <source>
        <dbReference type="ARBA" id="ARBA00022475"/>
    </source>
</evidence>
<keyword evidence="3" id="KW-1003">Cell membrane</keyword>
<dbReference type="EMBL" id="MHKD01000014">
    <property type="protein sequence ID" value="OGY84435.1"/>
    <property type="molecule type" value="Genomic_DNA"/>
</dbReference>
<keyword evidence="5 8" id="KW-0812">Transmembrane</keyword>
<feature type="domain" description="Type II secretion system protein GspF" evidence="9">
    <location>
        <begin position="273"/>
        <end position="395"/>
    </location>
</feature>